<dbReference type="Proteomes" id="UP000198802">
    <property type="component" value="Unassembled WGS sequence"/>
</dbReference>
<comment type="subcellular location">
    <subcellularLocation>
        <location evidence="1">Cell membrane</location>
        <topology evidence="1">Multi-pass membrane protein</topology>
    </subcellularLocation>
</comment>
<evidence type="ECO:0000256" key="1">
    <source>
        <dbReference type="ARBA" id="ARBA00004651"/>
    </source>
</evidence>
<accession>A0A0S4QIL8</accession>
<evidence type="ECO:0000256" key="5">
    <source>
        <dbReference type="ARBA" id="ARBA00022989"/>
    </source>
</evidence>
<dbReference type="InterPro" id="IPR007341">
    <property type="entry name" value="Transgly_assoc"/>
</dbReference>
<protein>
    <submittedName>
        <fullName evidence="8">Uncharacterized membrane protein YeaQ/YmgE, transglycosylase-associated protein family</fullName>
    </submittedName>
</protein>
<comment type="similarity">
    <text evidence="2">Belongs to the UPF0410 family.</text>
</comment>
<keyword evidence="3" id="KW-1003">Cell membrane</keyword>
<sequence>MVTFLVVMVLLGLVAGAVARLVLPGRDPIGILGTIGVGIVGSFVGGFLGYVLFGKDLGEGALQPSGVVGSIVGAIIVLALWRSFSGRGISRAPHSRRYARR</sequence>
<gene>
    <name evidence="8" type="ORF">Ga0074812_104301</name>
</gene>
<dbReference type="GO" id="GO:0005886">
    <property type="term" value="C:plasma membrane"/>
    <property type="evidence" value="ECO:0007669"/>
    <property type="project" value="UniProtKB-SubCell"/>
</dbReference>
<keyword evidence="9" id="KW-1185">Reference proteome</keyword>
<evidence type="ECO:0000256" key="2">
    <source>
        <dbReference type="ARBA" id="ARBA00011006"/>
    </source>
</evidence>
<evidence type="ECO:0000313" key="8">
    <source>
        <dbReference type="EMBL" id="CUU55220.1"/>
    </source>
</evidence>
<organism evidence="8 9">
    <name type="scientific">Parafrankia irregularis</name>
    <dbReference type="NCBI Taxonomy" id="795642"/>
    <lineage>
        <taxon>Bacteria</taxon>
        <taxon>Bacillati</taxon>
        <taxon>Actinomycetota</taxon>
        <taxon>Actinomycetes</taxon>
        <taxon>Frankiales</taxon>
        <taxon>Frankiaceae</taxon>
        <taxon>Parafrankia</taxon>
    </lineage>
</organism>
<keyword evidence="5 7" id="KW-1133">Transmembrane helix</keyword>
<dbReference type="PANTHER" id="PTHR33884:SF3">
    <property type="entry name" value="UPF0410 PROTEIN YMGE"/>
    <property type="match status" value="1"/>
</dbReference>
<proteinExistence type="inferred from homology"/>
<reference evidence="9" key="1">
    <citation type="submission" date="2015-11" db="EMBL/GenBank/DDBJ databases">
        <authorList>
            <person name="Varghese N."/>
        </authorList>
    </citation>
    <scope>NUCLEOTIDE SEQUENCE [LARGE SCALE GENOMIC DNA]</scope>
    <source>
        <strain evidence="9">DSM 45899</strain>
    </source>
</reference>
<keyword evidence="6 7" id="KW-0472">Membrane</keyword>
<dbReference type="AlphaFoldDB" id="A0A0S4QIL8"/>
<feature type="transmembrane region" description="Helical" evidence="7">
    <location>
        <begin position="65"/>
        <end position="84"/>
    </location>
</feature>
<dbReference type="EMBL" id="FAOZ01000004">
    <property type="protein sequence ID" value="CUU55220.1"/>
    <property type="molecule type" value="Genomic_DNA"/>
</dbReference>
<name>A0A0S4QIL8_9ACTN</name>
<evidence type="ECO:0000256" key="4">
    <source>
        <dbReference type="ARBA" id="ARBA00022692"/>
    </source>
</evidence>
<dbReference type="Pfam" id="PF04226">
    <property type="entry name" value="Transgly_assoc"/>
    <property type="match status" value="1"/>
</dbReference>
<keyword evidence="4 7" id="KW-0812">Transmembrane</keyword>
<feature type="transmembrane region" description="Helical" evidence="7">
    <location>
        <begin position="29"/>
        <end position="53"/>
    </location>
</feature>
<evidence type="ECO:0000313" key="9">
    <source>
        <dbReference type="Proteomes" id="UP000198802"/>
    </source>
</evidence>
<evidence type="ECO:0000256" key="7">
    <source>
        <dbReference type="SAM" id="Phobius"/>
    </source>
</evidence>
<dbReference type="PANTHER" id="PTHR33884">
    <property type="entry name" value="UPF0410 PROTEIN YMGE"/>
    <property type="match status" value="1"/>
</dbReference>
<dbReference type="RefSeq" id="WP_193209771.1">
    <property type="nucleotide sequence ID" value="NZ_FAOZ01000004.1"/>
</dbReference>
<evidence type="ECO:0000256" key="6">
    <source>
        <dbReference type="ARBA" id="ARBA00023136"/>
    </source>
</evidence>
<evidence type="ECO:0000256" key="3">
    <source>
        <dbReference type="ARBA" id="ARBA00022475"/>
    </source>
</evidence>